<evidence type="ECO:0000256" key="8">
    <source>
        <dbReference type="ARBA" id="ARBA00023146"/>
    </source>
</evidence>
<evidence type="ECO:0000256" key="2">
    <source>
        <dbReference type="ARBA" id="ARBA00022490"/>
    </source>
</evidence>
<dbReference type="GO" id="GO:0004822">
    <property type="term" value="F:isoleucine-tRNA ligase activity"/>
    <property type="evidence" value="ECO:0007669"/>
    <property type="project" value="UniProtKB-UniRule"/>
</dbReference>
<keyword evidence="3 11" id="KW-0436">Ligase</keyword>
<protein>
    <recommendedName>
        <fullName evidence="11">Isoleucine--tRNA ligase</fullName>
        <ecNumber evidence="11">6.1.1.5</ecNumber>
    </recommendedName>
    <alternativeName>
        <fullName evidence="11">Isoleucyl-tRNA synthetase</fullName>
        <shortName evidence="11">IleRS</shortName>
    </alternativeName>
</protein>
<evidence type="ECO:0000259" key="12">
    <source>
        <dbReference type="Pfam" id="PF00133"/>
    </source>
</evidence>
<proteinExistence type="inferred from homology"/>
<evidence type="ECO:0000256" key="4">
    <source>
        <dbReference type="ARBA" id="ARBA00022741"/>
    </source>
</evidence>
<dbReference type="EC" id="6.1.1.5" evidence="11"/>
<dbReference type="CDD" id="cd07960">
    <property type="entry name" value="Anticodon_Ia_Ile_BEm"/>
    <property type="match status" value="1"/>
</dbReference>
<evidence type="ECO:0000256" key="6">
    <source>
        <dbReference type="ARBA" id="ARBA00022840"/>
    </source>
</evidence>
<organism evidence="14 15">
    <name type="scientific">Sulfuricurvum kujiense</name>
    <dbReference type="NCBI Taxonomy" id="148813"/>
    <lineage>
        <taxon>Bacteria</taxon>
        <taxon>Pseudomonadati</taxon>
        <taxon>Campylobacterota</taxon>
        <taxon>Epsilonproteobacteria</taxon>
        <taxon>Campylobacterales</taxon>
        <taxon>Sulfurimonadaceae</taxon>
        <taxon>Sulfuricurvum</taxon>
    </lineage>
</organism>
<evidence type="ECO:0000259" key="13">
    <source>
        <dbReference type="Pfam" id="PF08264"/>
    </source>
</evidence>
<dbReference type="InterPro" id="IPR002300">
    <property type="entry name" value="aa-tRNA-synth_Ia"/>
</dbReference>
<keyword evidence="7 11" id="KW-0648">Protein biosynthesis</keyword>
<dbReference type="InterPro" id="IPR014729">
    <property type="entry name" value="Rossmann-like_a/b/a_fold"/>
</dbReference>
<comment type="subcellular location">
    <subcellularLocation>
        <location evidence="11">Cytoplasm</location>
    </subcellularLocation>
</comment>
<dbReference type="Gene3D" id="1.10.730.20">
    <property type="match status" value="1"/>
</dbReference>
<evidence type="ECO:0000256" key="10">
    <source>
        <dbReference type="ARBA" id="ARBA00048359"/>
    </source>
</evidence>
<comment type="cofactor">
    <cofactor evidence="11">
        <name>Zn(2+)</name>
        <dbReference type="ChEBI" id="CHEBI:29105"/>
    </cofactor>
    <text evidence="11">Binds 1 zinc ion per subunit.</text>
</comment>
<evidence type="ECO:0000256" key="1">
    <source>
        <dbReference type="ARBA" id="ARBA00006887"/>
    </source>
</evidence>
<keyword evidence="11" id="KW-0479">Metal-binding</keyword>
<feature type="short sequence motif" description="'HIGH' region" evidence="11">
    <location>
        <begin position="57"/>
        <end position="67"/>
    </location>
</feature>
<dbReference type="GO" id="GO:0005829">
    <property type="term" value="C:cytosol"/>
    <property type="evidence" value="ECO:0007669"/>
    <property type="project" value="TreeGrafter"/>
</dbReference>
<keyword evidence="2 11" id="KW-0963">Cytoplasm</keyword>
<dbReference type="SUPFAM" id="SSF50677">
    <property type="entry name" value="ValRS/IleRS/LeuRS editing domain"/>
    <property type="match status" value="1"/>
</dbReference>
<evidence type="ECO:0000313" key="15">
    <source>
        <dbReference type="Proteomes" id="UP000228859"/>
    </source>
</evidence>
<dbReference type="PRINTS" id="PR00984">
    <property type="entry name" value="TRNASYNTHILE"/>
</dbReference>
<keyword evidence="4 11" id="KW-0547">Nucleotide-binding</keyword>
<dbReference type="AlphaFoldDB" id="A0A2D3WDB2"/>
<dbReference type="NCBIfam" id="TIGR00392">
    <property type="entry name" value="ileS"/>
    <property type="match status" value="1"/>
</dbReference>
<evidence type="ECO:0000256" key="11">
    <source>
        <dbReference type="HAMAP-Rule" id="MF_02002"/>
    </source>
</evidence>
<dbReference type="SUPFAM" id="SSF47323">
    <property type="entry name" value="Anticodon-binding domain of a subclass of class I aminoacyl-tRNA synthetases"/>
    <property type="match status" value="1"/>
</dbReference>
<feature type="binding site" evidence="11">
    <location>
        <position position="569"/>
    </location>
    <ligand>
        <name>L-isoleucyl-5'-AMP</name>
        <dbReference type="ChEBI" id="CHEBI:178002"/>
    </ligand>
</feature>
<comment type="caution">
    <text evidence="14">The sequence shown here is derived from an EMBL/GenBank/DDBJ whole genome shotgun (WGS) entry which is preliminary data.</text>
</comment>
<reference evidence="14 15" key="1">
    <citation type="journal article" date="2017" name="Front. Microbiol.">
        <title>Comparative Genomic Analysis of the Class Epsilonproteobacteria and Proposed Reclassification to Epsilonbacteraeota (phyl. nov.).</title>
        <authorList>
            <person name="Waite D.W."/>
            <person name="Vanwonterghem I."/>
            <person name="Rinke C."/>
            <person name="Parks D.H."/>
            <person name="Zhang Y."/>
            <person name="Takai K."/>
            <person name="Sievert S.M."/>
            <person name="Simon J."/>
            <person name="Campbell B.J."/>
            <person name="Hanson T.E."/>
            <person name="Woyke T."/>
            <person name="Klotz M.G."/>
            <person name="Hugenholtz P."/>
        </authorList>
    </citation>
    <scope>NUCLEOTIDE SEQUENCE [LARGE SCALE GENOMIC DNA]</scope>
    <source>
        <strain evidence="14">UBA12443</strain>
    </source>
</reference>
<comment type="catalytic activity">
    <reaction evidence="10 11">
        <text>tRNA(Ile) + L-isoleucine + ATP = L-isoleucyl-tRNA(Ile) + AMP + diphosphate</text>
        <dbReference type="Rhea" id="RHEA:11060"/>
        <dbReference type="Rhea" id="RHEA-COMP:9666"/>
        <dbReference type="Rhea" id="RHEA-COMP:9695"/>
        <dbReference type="ChEBI" id="CHEBI:30616"/>
        <dbReference type="ChEBI" id="CHEBI:33019"/>
        <dbReference type="ChEBI" id="CHEBI:58045"/>
        <dbReference type="ChEBI" id="CHEBI:78442"/>
        <dbReference type="ChEBI" id="CHEBI:78528"/>
        <dbReference type="ChEBI" id="CHEBI:456215"/>
        <dbReference type="EC" id="6.1.1.5"/>
    </reaction>
</comment>
<dbReference type="InterPro" id="IPR023585">
    <property type="entry name" value="Ile-tRNA-ligase_type1"/>
</dbReference>
<comment type="domain">
    <text evidence="11">IleRS has two distinct active sites: one for aminoacylation and one for editing. The misactivated valine is translocated from the active site to the editing site, which sterically excludes the correctly activated isoleucine. The single editing site contains two valyl binding pockets, one specific for each substrate (Val-AMP or Val-tRNA(Ile)).</text>
</comment>
<dbReference type="FunFam" id="3.40.50.620:FF:000092">
    <property type="entry name" value="Isoleucine--tRNA ligase"/>
    <property type="match status" value="1"/>
</dbReference>
<dbReference type="Pfam" id="PF00133">
    <property type="entry name" value="tRNA-synt_1"/>
    <property type="match status" value="1"/>
</dbReference>
<dbReference type="InterPro" id="IPR002301">
    <property type="entry name" value="Ile-tRNA-ligase"/>
</dbReference>
<dbReference type="SUPFAM" id="SSF52374">
    <property type="entry name" value="Nucleotidylyl transferase"/>
    <property type="match status" value="1"/>
</dbReference>
<dbReference type="Proteomes" id="UP000228859">
    <property type="component" value="Unassembled WGS sequence"/>
</dbReference>
<feature type="binding site" evidence="11">
    <location>
        <position position="910"/>
    </location>
    <ligand>
        <name>Zn(2+)</name>
        <dbReference type="ChEBI" id="CHEBI:29105"/>
    </ligand>
</feature>
<dbReference type="GO" id="GO:0005524">
    <property type="term" value="F:ATP binding"/>
    <property type="evidence" value="ECO:0007669"/>
    <property type="project" value="UniProtKB-UniRule"/>
</dbReference>
<gene>
    <name evidence="11" type="primary">ileS</name>
    <name evidence="14" type="ORF">CFH83_01610</name>
</gene>
<comment type="similarity">
    <text evidence="1 11">Belongs to the class-I aminoacyl-tRNA synthetase family. IleS type 1 subfamily.</text>
</comment>
<evidence type="ECO:0000256" key="9">
    <source>
        <dbReference type="ARBA" id="ARBA00025217"/>
    </source>
</evidence>
<feature type="binding site" evidence="11">
    <location>
        <position position="613"/>
    </location>
    <ligand>
        <name>ATP</name>
        <dbReference type="ChEBI" id="CHEBI:30616"/>
    </ligand>
</feature>
<feature type="binding site" evidence="11">
    <location>
        <position position="898"/>
    </location>
    <ligand>
        <name>Zn(2+)</name>
        <dbReference type="ChEBI" id="CHEBI:29105"/>
    </ligand>
</feature>
<evidence type="ECO:0000256" key="5">
    <source>
        <dbReference type="ARBA" id="ARBA00022833"/>
    </source>
</evidence>
<dbReference type="Pfam" id="PF08264">
    <property type="entry name" value="Anticodon_1"/>
    <property type="match status" value="1"/>
</dbReference>
<dbReference type="EMBL" id="DLUI01000025">
    <property type="protein sequence ID" value="DAB39291.1"/>
    <property type="molecule type" value="Genomic_DNA"/>
</dbReference>
<keyword evidence="8 11" id="KW-0030">Aminoacyl-tRNA synthetase</keyword>
<dbReference type="InterPro" id="IPR009080">
    <property type="entry name" value="tRNAsynth_Ia_anticodon-bd"/>
</dbReference>
<feature type="domain" description="Methionyl/Valyl/Leucyl/Isoleucyl-tRNA synthetase anticodon-binding" evidence="13">
    <location>
        <begin position="690"/>
        <end position="840"/>
    </location>
</feature>
<evidence type="ECO:0000256" key="7">
    <source>
        <dbReference type="ARBA" id="ARBA00022917"/>
    </source>
</evidence>
<dbReference type="InterPro" id="IPR050081">
    <property type="entry name" value="Ile-tRNA_ligase"/>
</dbReference>
<feature type="domain" description="Aminoacyl-tRNA synthetase class Ia" evidence="12">
    <location>
        <begin position="27"/>
        <end position="649"/>
    </location>
</feature>
<dbReference type="PANTHER" id="PTHR42765">
    <property type="entry name" value="SOLEUCYL-TRNA SYNTHETASE"/>
    <property type="match status" value="1"/>
</dbReference>
<dbReference type="GO" id="GO:0006428">
    <property type="term" value="P:isoleucyl-tRNA aminoacylation"/>
    <property type="evidence" value="ECO:0007669"/>
    <property type="project" value="UniProtKB-UniRule"/>
</dbReference>
<dbReference type="PANTHER" id="PTHR42765:SF1">
    <property type="entry name" value="ISOLEUCINE--TRNA LIGASE, MITOCHONDRIAL"/>
    <property type="match status" value="1"/>
</dbReference>
<sequence>MDYKETLLLPQTEFPMRGNLVQNEPTRYAAWIANDVYGKMKANRKGSESFTLHDGPPYANGHTHIGHALNKVLKDIIVKYHYFNGKSVRFTPGWDCHGLPIEQQVEKKLGGKQKKELLSTAEVRQMCRDHASEFVGIQREEFKKLGVIADWDNPYLTMDSKFEANIYRTLCAVAKKGLLIERSKPVYWSWAERTALAEAEVEYEDKEDYSIYVAFELNDDAKIRAGIEGNAAIVIWTTTPWTLPSNTGISLNPEEVYVRTSDGYIVAEKRYDALIEEGVFTGTVVQRIEAKKFENLYAINPLNGRGSHLVLGEHVLMENGSGCVHTAPGHGEDDYRIGLRYNLEVVMPVDETGCYDQTIVREKLLPNAEEFVGTHIFKANEPIIALLGESALKVSKFRHSYPHCWRSHTPLIYRATKQWFISVDGTPAGESKTLREIAQAEVAKTAFYPESGRNRLGSMVENRPDWCISRQRDWGVPIAFFRVKATGEVILDEKVLNFIAMIFEMHSTDAWYSMSIEELLYPGSGYKADELEKVSDILDVWFDSGSTWNAVLKSRNYDAGEYPADLYIEGSDQHRGWFQSSLFLSTAVEHIAPYKALLTHGFTVDEKGEKMSKSKGNVVAPESVLKEYGSEILRLWVAMSDYQGDLKISGNILKQTADQYRKLRNTFRIMLANLDGLESIVSYSEMGEIDKWIVAKAKEVFDETHRLFGEYNFVHGMSGLNYFIVNELSGVYIDITKDRMYCDAADSAERRSTQSAMAIIAKSMLGLIAPILTYTADEIFENAPSILKGEANDIFDVTYASIEAVESSWDDATMKVIREKFNEIVDGLKKEKVIKNTLELVISTKSESAKAMKKEDIEEYLVISKWCACELKDILGTFEIEGDIFNIALATKAKCPRCWKYHSEKEEMVCKRCASVVSGWMVAE</sequence>
<dbReference type="CDD" id="cd00818">
    <property type="entry name" value="IleRS_core"/>
    <property type="match status" value="1"/>
</dbReference>
<keyword evidence="5 11" id="KW-0862">Zinc</keyword>
<dbReference type="GO" id="GO:0002161">
    <property type="term" value="F:aminoacyl-tRNA deacylase activity"/>
    <property type="evidence" value="ECO:0007669"/>
    <property type="project" value="InterPro"/>
</dbReference>
<dbReference type="GO" id="GO:0000049">
    <property type="term" value="F:tRNA binding"/>
    <property type="evidence" value="ECO:0007669"/>
    <property type="project" value="InterPro"/>
</dbReference>
<comment type="function">
    <text evidence="9 11">Catalyzes the attachment of isoleucine to tRNA(Ile). As IleRS can inadvertently accommodate and process structurally similar amino acids such as valine, to avoid such errors it has two additional distinct tRNA(Ile)-dependent editing activities. One activity is designated as 'pretransfer' editing and involves the hydrolysis of activated Val-AMP. The other activity is designated 'posttransfer' editing and involves deacylation of mischarged Val-tRNA(Ile).</text>
</comment>
<dbReference type="InterPro" id="IPR033708">
    <property type="entry name" value="Anticodon_Ile_BEm"/>
</dbReference>
<dbReference type="Gene3D" id="3.40.50.620">
    <property type="entry name" value="HUPs"/>
    <property type="match status" value="2"/>
</dbReference>
<name>A0A2D3WDB2_9BACT</name>
<feature type="binding site" evidence="11">
    <location>
        <position position="913"/>
    </location>
    <ligand>
        <name>Zn(2+)</name>
        <dbReference type="ChEBI" id="CHEBI:29105"/>
    </ligand>
</feature>
<dbReference type="InterPro" id="IPR009008">
    <property type="entry name" value="Val/Leu/Ile-tRNA-synth_edit"/>
</dbReference>
<dbReference type="InterPro" id="IPR013155">
    <property type="entry name" value="M/V/L/I-tRNA-synth_anticd-bd"/>
</dbReference>
<dbReference type="HAMAP" id="MF_02002">
    <property type="entry name" value="Ile_tRNA_synth_type1"/>
    <property type="match status" value="1"/>
</dbReference>
<dbReference type="GO" id="GO:0008270">
    <property type="term" value="F:zinc ion binding"/>
    <property type="evidence" value="ECO:0007669"/>
    <property type="project" value="UniProtKB-UniRule"/>
</dbReference>
<evidence type="ECO:0000256" key="3">
    <source>
        <dbReference type="ARBA" id="ARBA00022598"/>
    </source>
</evidence>
<dbReference type="Gene3D" id="3.90.740.10">
    <property type="entry name" value="Valyl/Leucyl/Isoleucyl-tRNA synthetase, editing domain"/>
    <property type="match status" value="1"/>
</dbReference>
<dbReference type="RefSeq" id="WP_294893353.1">
    <property type="nucleotide sequence ID" value="NZ_DLUI01000025.1"/>
</dbReference>
<comment type="subunit">
    <text evidence="11">Monomer.</text>
</comment>
<accession>A0A2D3WDB2</accession>
<evidence type="ECO:0000313" key="14">
    <source>
        <dbReference type="EMBL" id="DAB39291.1"/>
    </source>
</evidence>
<feature type="binding site" evidence="11">
    <location>
        <position position="895"/>
    </location>
    <ligand>
        <name>Zn(2+)</name>
        <dbReference type="ChEBI" id="CHEBI:29105"/>
    </ligand>
</feature>
<keyword evidence="6 11" id="KW-0067">ATP-binding</keyword>
<feature type="short sequence motif" description="'KMSKS' region" evidence="11">
    <location>
        <begin position="610"/>
        <end position="614"/>
    </location>
</feature>